<dbReference type="FunFam" id="1.20.5.170:FF:000067">
    <property type="entry name" value="BZIP transcription factor"/>
    <property type="match status" value="1"/>
</dbReference>
<dbReference type="Gene3D" id="1.10.238.100">
    <property type="entry name" value="YAP1 redox domain. Chain B"/>
    <property type="match status" value="1"/>
</dbReference>
<feature type="compositionally biased region" description="Polar residues" evidence="6">
    <location>
        <begin position="391"/>
        <end position="410"/>
    </location>
</feature>
<keyword evidence="5" id="KW-0175">Coiled coil</keyword>
<reference evidence="8" key="1">
    <citation type="submission" date="2021-03" db="EMBL/GenBank/DDBJ databases">
        <title>Comparative genomics and phylogenomic investigation of the class Geoglossomycetes provide insights into ecological specialization and systematics.</title>
        <authorList>
            <person name="Melie T."/>
            <person name="Pirro S."/>
            <person name="Miller A.N."/>
            <person name="Quandt A."/>
        </authorList>
    </citation>
    <scope>NUCLEOTIDE SEQUENCE</scope>
    <source>
        <strain evidence="8">CAQ_001_2017</strain>
    </source>
</reference>
<feature type="coiled-coil region" evidence="5">
    <location>
        <begin position="196"/>
        <end position="244"/>
    </location>
</feature>
<evidence type="ECO:0000313" key="9">
    <source>
        <dbReference type="Proteomes" id="UP000750711"/>
    </source>
</evidence>
<feature type="region of interest" description="Disordered" evidence="6">
    <location>
        <begin position="383"/>
        <end position="467"/>
    </location>
</feature>
<evidence type="ECO:0000256" key="4">
    <source>
        <dbReference type="ARBA" id="ARBA00038132"/>
    </source>
</evidence>
<evidence type="ECO:0000313" key="8">
    <source>
        <dbReference type="EMBL" id="KAH0557081.1"/>
    </source>
</evidence>
<keyword evidence="3" id="KW-0539">Nucleus</keyword>
<name>A0A9P8RNA6_9PEZI</name>
<dbReference type="GO" id="GO:0090575">
    <property type="term" value="C:RNA polymerase II transcription regulator complex"/>
    <property type="evidence" value="ECO:0007669"/>
    <property type="project" value="TreeGrafter"/>
</dbReference>
<feature type="region of interest" description="Disordered" evidence="6">
    <location>
        <begin position="29"/>
        <end position="62"/>
    </location>
</feature>
<dbReference type="PANTHER" id="PTHR40621">
    <property type="entry name" value="TRANSCRIPTION FACTOR KAPC-RELATED"/>
    <property type="match status" value="1"/>
</dbReference>
<dbReference type="SUPFAM" id="SSF57959">
    <property type="entry name" value="Leucine zipper domain"/>
    <property type="match status" value="1"/>
</dbReference>
<feature type="compositionally biased region" description="Basic and acidic residues" evidence="6">
    <location>
        <begin position="148"/>
        <end position="160"/>
    </location>
</feature>
<comment type="subcellular location">
    <subcellularLocation>
        <location evidence="2">Cytoplasm</location>
    </subcellularLocation>
    <subcellularLocation>
        <location evidence="1">Nucleus</location>
    </subcellularLocation>
</comment>
<organism evidence="8 9">
    <name type="scientific">Trichoglossum hirsutum</name>
    <dbReference type="NCBI Taxonomy" id="265104"/>
    <lineage>
        <taxon>Eukaryota</taxon>
        <taxon>Fungi</taxon>
        <taxon>Dikarya</taxon>
        <taxon>Ascomycota</taxon>
        <taxon>Pezizomycotina</taxon>
        <taxon>Geoglossomycetes</taxon>
        <taxon>Geoglossales</taxon>
        <taxon>Geoglossaceae</taxon>
        <taxon>Trichoglossum</taxon>
    </lineage>
</organism>
<dbReference type="PROSITE" id="PS50217">
    <property type="entry name" value="BZIP"/>
    <property type="match status" value="1"/>
</dbReference>
<dbReference type="EMBL" id="JAGHQM010000918">
    <property type="protein sequence ID" value="KAH0557081.1"/>
    <property type="molecule type" value="Genomic_DNA"/>
</dbReference>
<evidence type="ECO:0000259" key="7">
    <source>
        <dbReference type="PROSITE" id="PS50217"/>
    </source>
</evidence>
<sequence length="647" mass="69516">MAAASSSDSFTPDLYLSPDQQNLLLAALSSNNPNRGNYNSSLPRSIQHSQPKSLSLGSPTQAYQDMATSVKFPQLYDSPLQHASGSSDFGADLDNSPFLDYDLDLDADRSFDLDMEGQMIGSLPESLPEGGTHDKRKLPDSENDDDEGGGKRREGEEKVAKKPGRKPLTSEPTSLMMYGAAKKRKAQNRAAQRAFRERKEKHLKDLETKVADLEKASESANHENSLLRAQVGRLQTEVKEYRRRLHLNGGGIGRTPSVNGIGLPAYLTKNSLSNASSNFSFEFPRFGAPQLSAFGGDSLFYNKTETTPVTKIPGVLERPALQRVGSTGSAGSSGQVQPNRANSATSVAPRSTPSSRMEDLADLFSPSILSSVSKNSPIDYMSASPAGAAHNNGSGDNSTGLGSTPHPNNGSSISISASPSASSVSQRGPDSSCGTTPEPTSNSPAKSSENPLNTINEERTNNSLPGDEISFCEKLNMACGNSNNPIPRAMSQPQDTASSALKTPASDVNRIDLLPQQNGGQLDPIIFGEYRDTQDMGDFGGFFDDAFPLSDLVDPFNNDHHKCALPELEDGFGEDEEVVPGEDPTLLLNCNRIWERLQTMPNVASGQVDLEDLCSELRRKARCSESGVVVNEKDFNSIVSGLPQKHD</sequence>
<dbReference type="SMART" id="SM00338">
    <property type="entry name" value="BRLZ"/>
    <property type="match status" value="1"/>
</dbReference>
<proteinExistence type="inferred from homology"/>
<dbReference type="InterPro" id="IPR046347">
    <property type="entry name" value="bZIP_sf"/>
</dbReference>
<evidence type="ECO:0000256" key="5">
    <source>
        <dbReference type="SAM" id="Coils"/>
    </source>
</evidence>
<dbReference type="CDD" id="cd14688">
    <property type="entry name" value="bZIP_YAP"/>
    <property type="match status" value="1"/>
</dbReference>
<dbReference type="GO" id="GO:0000976">
    <property type="term" value="F:transcription cis-regulatory region binding"/>
    <property type="evidence" value="ECO:0007669"/>
    <property type="project" value="InterPro"/>
</dbReference>
<evidence type="ECO:0000256" key="1">
    <source>
        <dbReference type="ARBA" id="ARBA00004123"/>
    </source>
</evidence>
<dbReference type="Proteomes" id="UP000750711">
    <property type="component" value="Unassembled WGS sequence"/>
</dbReference>
<gene>
    <name evidence="8" type="ORF">GP486_005133</name>
</gene>
<dbReference type="PANTHER" id="PTHR40621:SF6">
    <property type="entry name" value="AP-1-LIKE TRANSCRIPTION FACTOR YAP1-RELATED"/>
    <property type="match status" value="1"/>
</dbReference>
<protein>
    <recommendedName>
        <fullName evidence="7">BZIP domain-containing protein</fullName>
    </recommendedName>
</protein>
<dbReference type="InterPro" id="IPR013910">
    <property type="entry name" value="TF_PAP1"/>
</dbReference>
<dbReference type="AlphaFoldDB" id="A0A9P8RNA6"/>
<dbReference type="SUPFAM" id="SSF111430">
    <property type="entry name" value="YAP1 redox domain"/>
    <property type="match status" value="1"/>
</dbReference>
<feature type="compositionally biased region" description="Polar residues" evidence="6">
    <location>
        <begin position="324"/>
        <end position="355"/>
    </location>
</feature>
<feature type="compositionally biased region" description="Polar residues" evidence="6">
    <location>
        <begin position="35"/>
        <end position="62"/>
    </location>
</feature>
<dbReference type="GO" id="GO:0034599">
    <property type="term" value="P:cellular response to oxidative stress"/>
    <property type="evidence" value="ECO:0007669"/>
    <property type="project" value="UniProtKB-ARBA"/>
</dbReference>
<evidence type="ECO:0000256" key="6">
    <source>
        <dbReference type="SAM" id="MobiDB-lite"/>
    </source>
</evidence>
<feature type="domain" description="BZIP" evidence="7">
    <location>
        <begin position="182"/>
        <end position="241"/>
    </location>
</feature>
<dbReference type="Pfam" id="PF08601">
    <property type="entry name" value="PAP1"/>
    <property type="match status" value="1"/>
</dbReference>
<feature type="compositionally biased region" description="Polar residues" evidence="6">
    <location>
        <begin position="426"/>
        <end position="455"/>
    </location>
</feature>
<dbReference type="InterPro" id="IPR023167">
    <property type="entry name" value="Yap1_redox_dom_sf"/>
</dbReference>
<comment type="caution">
    <text evidence="8">The sequence shown here is derived from an EMBL/GenBank/DDBJ whole genome shotgun (WGS) entry which is preliminary data.</text>
</comment>
<keyword evidence="9" id="KW-1185">Reference proteome</keyword>
<dbReference type="Gene3D" id="1.20.5.170">
    <property type="match status" value="1"/>
</dbReference>
<dbReference type="InterPro" id="IPR050936">
    <property type="entry name" value="AP-1-like"/>
</dbReference>
<dbReference type="GO" id="GO:0005737">
    <property type="term" value="C:cytoplasm"/>
    <property type="evidence" value="ECO:0007669"/>
    <property type="project" value="UniProtKB-SubCell"/>
</dbReference>
<dbReference type="Pfam" id="PF00170">
    <property type="entry name" value="bZIP_1"/>
    <property type="match status" value="1"/>
</dbReference>
<feature type="region of interest" description="Disordered" evidence="6">
    <location>
        <begin position="323"/>
        <end position="357"/>
    </location>
</feature>
<feature type="compositionally biased region" description="Basic and acidic residues" evidence="6">
    <location>
        <begin position="131"/>
        <end position="140"/>
    </location>
</feature>
<comment type="similarity">
    <text evidence="4">Belongs to the bZIP family. YAP subfamily.</text>
</comment>
<evidence type="ECO:0000256" key="2">
    <source>
        <dbReference type="ARBA" id="ARBA00004496"/>
    </source>
</evidence>
<accession>A0A9P8RNA6</accession>
<evidence type="ECO:0000256" key="3">
    <source>
        <dbReference type="ARBA" id="ARBA00023242"/>
    </source>
</evidence>
<dbReference type="InterPro" id="IPR004827">
    <property type="entry name" value="bZIP"/>
</dbReference>
<feature type="region of interest" description="Disordered" evidence="6">
    <location>
        <begin position="116"/>
        <end position="174"/>
    </location>
</feature>
<feature type="compositionally biased region" description="Low complexity" evidence="6">
    <location>
        <begin position="411"/>
        <end position="425"/>
    </location>
</feature>
<dbReference type="PROSITE" id="PS00036">
    <property type="entry name" value="BZIP_BASIC"/>
    <property type="match status" value="1"/>
</dbReference>
<dbReference type="GO" id="GO:0001228">
    <property type="term" value="F:DNA-binding transcription activator activity, RNA polymerase II-specific"/>
    <property type="evidence" value="ECO:0007669"/>
    <property type="project" value="TreeGrafter"/>
</dbReference>